<keyword evidence="5" id="KW-1185">Reference proteome</keyword>
<proteinExistence type="inferred from homology"/>
<organism evidence="4 5">
    <name type="scientific">Niallia oryzisoli</name>
    <dbReference type="NCBI Taxonomy" id="1737571"/>
    <lineage>
        <taxon>Bacteria</taxon>
        <taxon>Bacillati</taxon>
        <taxon>Bacillota</taxon>
        <taxon>Bacilli</taxon>
        <taxon>Bacillales</taxon>
        <taxon>Bacillaceae</taxon>
        <taxon>Niallia</taxon>
    </lineage>
</organism>
<comment type="similarity">
    <text evidence="1">Belongs to the PrpD family.</text>
</comment>
<dbReference type="PANTHER" id="PTHR16943:SF8">
    <property type="entry name" value="2-METHYLCITRATE DEHYDRATASE"/>
    <property type="match status" value="1"/>
</dbReference>
<dbReference type="PANTHER" id="PTHR16943">
    <property type="entry name" value="2-METHYLCITRATE DEHYDRATASE-RELATED"/>
    <property type="match status" value="1"/>
</dbReference>
<evidence type="ECO:0000256" key="1">
    <source>
        <dbReference type="ARBA" id="ARBA00006174"/>
    </source>
</evidence>
<evidence type="ECO:0000259" key="3">
    <source>
        <dbReference type="Pfam" id="PF19305"/>
    </source>
</evidence>
<evidence type="ECO:0000313" key="5">
    <source>
        <dbReference type="Proteomes" id="UP001357223"/>
    </source>
</evidence>
<dbReference type="SUPFAM" id="SSF103378">
    <property type="entry name" value="2-methylcitrate dehydratase PrpD"/>
    <property type="match status" value="1"/>
</dbReference>
<dbReference type="InterPro" id="IPR042188">
    <property type="entry name" value="MmgE/PrpD_sf_2"/>
</dbReference>
<reference evidence="4 5" key="1">
    <citation type="submission" date="2023-10" db="EMBL/GenBank/DDBJ databases">
        <title>Niallia locisalis sp.nov. isolated from a salt pond sample.</title>
        <authorList>
            <person name="Li X.-J."/>
            <person name="Dong L."/>
        </authorList>
    </citation>
    <scope>NUCLEOTIDE SEQUENCE [LARGE SCALE GENOMIC DNA]</scope>
    <source>
        <strain evidence="4 5">DSM 29761</strain>
    </source>
</reference>
<accession>A0ABZ2CG03</accession>
<dbReference type="InterPro" id="IPR045336">
    <property type="entry name" value="MmgE_PrpD_N"/>
</dbReference>
<dbReference type="Pfam" id="PF19305">
    <property type="entry name" value="MmgE_PrpD_C"/>
    <property type="match status" value="1"/>
</dbReference>
<gene>
    <name evidence="4" type="ORF">R4Z09_05585</name>
</gene>
<dbReference type="Pfam" id="PF03972">
    <property type="entry name" value="MmgE_PrpD_N"/>
    <property type="match status" value="1"/>
</dbReference>
<dbReference type="InterPro" id="IPR045337">
    <property type="entry name" value="MmgE_PrpD_C"/>
</dbReference>
<evidence type="ECO:0000259" key="2">
    <source>
        <dbReference type="Pfam" id="PF03972"/>
    </source>
</evidence>
<protein>
    <submittedName>
        <fullName evidence="4">MmgE/PrpD family protein</fullName>
    </submittedName>
</protein>
<dbReference type="Gene3D" id="1.10.4100.10">
    <property type="entry name" value="2-methylcitrate dehydratase PrpD"/>
    <property type="match status" value="1"/>
</dbReference>
<sequence length="487" mass="53626">MKSENQDGKINNLMTKLTAFITETSYEKLQEDMVELAKRAIIDTVGVALAGWNEVAVEKAKKVYVLQENGQVGVSSLWGEPVKVDCDKAAIINGTASHVLDYDDASVGVVIHPSAPILSAITPLAEKLKSSGKEVITAYSIGTEVMIRIGQVMGIRHYNLGWHATDTLGTIGAAAASSHLLHLNEEQCSHAIAIAASMTGGLQKNFGSMTKSLHVGLSASHGIQAAILAEQGFTGNKDIFGKRGFFMAFSGGADEDELQKAMNSITFGEPYDMLEGLSVKKFPCCFGTHRFIQGALDLKDEHQLSLEDIEKIVLQAQLRSLLPLVHSRPITGLQGKFSAEYTVLAALADGHVRLSSFEDNQVLRADIQKLLPVVKVLELQESEEDKRLNRRLAIEIRIKTKNGQVYEKTVQHAPGSKEKPLSEAEHREKWVSCLNHYAQFSLEHGSMGNIAHELYDQGLRIDTYTCFSDWITEIHKQLNDYKPKQMI</sequence>
<dbReference type="InterPro" id="IPR005656">
    <property type="entry name" value="MmgE_PrpD"/>
</dbReference>
<feature type="domain" description="MmgE/PrpD C-terminal" evidence="3">
    <location>
        <begin position="282"/>
        <end position="438"/>
    </location>
</feature>
<feature type="domain" description="MmgE/PrpD N-terminal" evidence="2">
    <location>
        <begin position="16"/>
        <end position="254"/>
    </location>
</feature>
<dbReference type="InterPro" id="IPR042183">
    <property type="entry name" value="MmgE/PrpD_sf_1"/>
</dbReference>
<dbReference type="Gene3D" id="3.30.1330.120">
    <property type="entry name" value="2-methylcitrate dehydratase PrpD"/>
    <property type="match status" value="1"/>
</dbReference>
<dbReference type="InterPro" id="IPR036148">
    <property type="entry name" value="MmgE/PrpD_sf"/>
</dbReference>
<dbReference type="RefSeq" id="WP_338451355.1">
    <property type="nucleotide sequence ID" value="NZ_CP137640.1"/>
</dbReference>
<name>A0ABZ2CG03_9BACI</name>
<evidence type="ECO:0000313" key="4">
    <source>
        <dbReference type="EMBL" id="WVX82453.1"/>
    </source>
</evidence>
<dbReference type="EMBL" id="CP137640">
    <property type="protein sequence ID" value="WVX82453.1"/>
    <property type="molecule type" value="Genomic_DNA"/>
</dbReference>
<dbReference type="Proteomes" id="UP001357223">
    <property type="component" value="Chromosome"/>
</dbReference>